<accession>A0A1F8BDA9</accession>
<reference evidence="6 7" key="1">
    <citation type="journal article" date="2016" name="Nat. Commun.">
        <title>Thousands of microbial genomes shed light on interconnected biogeochemical processes in an aquifer system.</title>
        <authorList>
            <person name="Anantharaman K."/>
            <person name="Brown C.T."/>
            <person name="Hug L.A."/>
            <person name="Sharon I."/>
            <person name="Castelle C.J."/>
            <person name="Probst A.J."/>
            <person name="Thomas B.C."/>
            <person name="Singh A."/>
            <person name="Wilkins M.J."/>
            <person name="Karaoz U."/>
            <person name="Brodie E.L."/>
            <person name="Williams K.H."/>
            <person name="Hubbard S.S."/>
            <person name="Banfield J.F."/>
        </authorList>
    </citation>
    <scope>NUCLEOTIDE SEQUENCE [LARGE SCALE GENOMIC DNA]</scope>
</reference>
<protein>
    <recommendedName>
        <fullName evidence="4 5">Large ribosomal subunit protein uL29</fullName>
    </recommendedName>
</protein>
<keyword evidence="3 5" id="KW-0687">Ribonucleoprotein</keyword>
<dbReference type="NCBIfam" id="TIGR00012">
    <property type="entry name" value="L29"/>
    <property type="match status" value="1"/>
</dbReference>
<dbReference type="STRING" id="1802519.A2961_04600"/>
<dbReference type="GO" id="GO:0005840">
    <property type="term" value="C:ribosome"/>
    <property type="evidence" value="ECO:0007669"/>
    <property type="project" value="UniProtKB-KW"/>
</dbReference>
<dbReference type="GO" id="GO:1990904">
    <property type="term" value="C:ribonucleoprotein complex"/>
    <property type="evidence" value="ECO:0007669"/>
    <property type="project" value="UniProtKB-KW"/>
</dbReference>
<dbReference type="InterPro" id="IPR018254">
    <property type="entry name" value="Ribosomal_uL29_CS"/>
</dbReference>
<dbReference type="EMBL" id="MGHF01000029">
    <property type="protein sequence ID" value="OGM62026.1"/>
    <property type="molecule type" value="Genomic_DNA"/>
</dbReference>
<comment type="similarity">
    <text evidence="1 5">Belongs to the universal ribosomal protein uL29 family.</text>
</comment>
<evidence type="ECO:0000313" key="7">
    <source>
        <dbReference type="Proteomes" id="UP000177082"/>
    </source>
</evidence>
<evidence type="ECO:0000256" key="3">
    <source>
        <dbReference type="ARBA" id="ARBA00023274"/>
    </source>
</evidence>
<evidence type="ECO:0000313" key="6">
    <source>
        <dbReference type="EMBL" id="OGM62026.1"/>
    </source>
</evidence>
<gene>
    <name evidence="5" type="primary">rpmC</name>
    <name evidence="6" type="ORF">A2961_04600</name>
</gene>
<dbReference type="Pfam" id="PF00831">
    <property type="entry name" value="Ribosomal_L29"/>
    <property type="match status" value="1"/>
</dbReference>
<dbReference type="AlphaFoldDB" id="A0A1F8BDA9"/>
<dbReference type="Proteomes" id="UP000177082">
    <property type="component" value="Unassembled WGS sequence"/>
</dbReference>
<dbReference type="SUPFAM" id="SSF46561">
    <property type="entry name" value="Ribosomal protein L29 (L29p)"/>
    <property type="match status" value="1"/>
</dbReference>
<dbReference type="GO" id="GO:0003735">
    <property type="term" value="F:structural constituent of ribosome"/>
    <property type="evidence" value="ECO:0007669"/>
    <property type="project" value="InterPro"/>
</dbReference>
<sequence>MEHKQLSDLRKKTIKDLESLVDKLRNDKTKAIGEKISKKSKNLKIVRNLRRDIAQILTIIQEKRILERISGKKS</sequence>
<evidence type="ECO:0000256" key="2">
    <source>
        <dbReference type="ARBA" id="ARBA00022980"/>
    </source>
</evidence>
<proteinExistence type="inferred from homology"/>
<evidence type="ECO:0000256" key="4">
    <source>
        <dbReference type="ARBA" id="ARBA00035204"/>
    </source>
</evidence>
<dbReference type="GO" id="GO:0006412">
    <property type="term" value="P:translation"/>
    <property type="evidence" value="ECO:0007669"/>
    <property type="project" value="UniProtKB-UniRule"/>
</dbReference>
<name>A0A1F8BDA9_9BACT</name>
<evidence type="ECO:0000256" key="5">
    <source>
        <dbReference type="HAMAP-Rule" id="MF_00374"/>
    </source>
</evidence>
<dbReference type="PROSITE" id="PS00579">
    <property type="entry name" value="RIBOSOMAL_L29"/>
    <property type="match status" value="1"/>
</dbReference>
<dbReference type="InterPro" id="IPR001854">
    <property type="entry name" value="Ribosomal_uL29"/>
</dbReference>
<dbReference type="HAMAP" id="MF_00374">
    <property type="entry name" value="Ribosomal_uL29"/>
    <property type="match status" value="1"/>
</dbReference>
<keyword evidence="2 5" id="KW-0689">Ribosomal protein</keyword>
<dbReference type="Gene3D" id="1.10.287.310">
    <property type="match status" value="1"/>
</dbReference>
<comment type="caution">
    <text evidence="6">The sequence shown here is derived from an EMBL/GenBank/DDBJ whole genome shotgun (WGS) entry which is preliminary data.</text>
</comment>
<dbReference type="InterPro" id="IPR036049">
    <property type="entry name" value="Ribosomal_uL29_sf"/>
</dbReference>
<organism evidence="6 7">
    <name type="scientific">Candidatus Woesebacteria bacterium RIFCSPLOWO2_01_FULL_39_21</name>
    <dbReference type="NCBI Taxonomy" id="1802519"/>
    <lineage>
        <taxon>Bacteria</taxon>
        <taxon>Candidatus Woeseibacteriota</taxon>
    </lineage>
</organism>
<evidence type="ECO:0000256" key="1">
    <source>
        <dbReference type="ARBA" id="ARBA00009254"/>
    </source>
</evidence>